<evidence type="ECO:0000313" key="2">
    <source>
        <dbReference type="Proteomes" id="UP000683925"/>
    </source>
</evidence>
<dbReference type="PANTHER" id="PTHR33706:SF1">
    <property type="entry name" value="TPR REPEAT PROTEIN"/>
    <property type="match status" value="1"/>
</dbReference>
<evidence type="ECO:0000313" key="1">
    <source>
        <dbReference type="EMBL" id="CAD8158047.1"/>
    </source>
</evidence>
<dbReference type="PANTHER" id="PTHR33706">
    <property type="entry name" value="MORN VARIANT REPEAT PROTEIN"/>
    <property type="match status" value="1"/>
</dbReference>
<comment type="caution">
    <text evidence="1">The sequence shown here is derived from an EMBL/GenBank/DDBJ whole genome shotgun (WGS) entry which is preliminary data.</text>
</comment>
<protein>
    <submittedName>
        <fullName evidence="1">Uncharacterized protein</fullName>
    </submittedName>
</protein>
<name>A0A8S1U318_PAROT</name>
<accession>A0A8S1U318</accession>
<dbReference type="AlphaFoldDB" id="A0A8S1U318"/>
<proteinExistence type="predicted"/>
<organism evidence="1 2">
    <name type="scientific">Paramecium octaurelia</name>
    <dbReference type="NCBI Taxonomy" id="43137"/>
    <lineage>
        <taxon>Eukaryota</taxon>
        <taxon>Sar</taxon>
        <taxon>Alveolata</taxon>
        <taxon>Ciliophora</taxon>
        <taxon>Intramacronucleata</taxon>
        <taxon>Oligohymenophorea</taxon>
        <taxon>Peniculida</taxon>
        <taxon>Parameciidae</taxon>
        <taxon>Paramecium</taxon>
    </lineage>
</organism>
<gene>
    <name evidence="1" type="ORF">POCTA_138.1.T0340310</name>
</gene>
<sequence>MERTNFKLLGIKHYFRYISLAKAYEFGESDNGFKKGKWKYQYKDEVIQYNETGQRNGKQVNMLEAFWDQSQVTYNGECHSSNNFGRWDIMHRRHKYQPFEQMQKIQIKLNMFKQFIFSGGGSYDKANDDVKIGQWIDLDENFLNKKQVTFVGEYQNGKKVGMKKMDRINKINIESLSQNSGSGSYEEGGDGIKVGKWIDLDKNFWERKQVTYIGEYRNGQKVGR</sequence>
<reference evidence="1" key="1">
    <citation type="submission" date="2021-01" db="EMBL/GenBank/DDBJ databases">
        <authorList>
            <consortium name="Genoscope - CEA"/>
            <person name="William W."/>
        </authorList>
    </citation>
    <scope>NUCLEOTIDE SEQUENCE</scope>
</reference>
<dbReference type="EMBL" id="CAJJDP010000034">
    <property type="protein sequence ID" value="CAD8158047.1"/>
    <property type="molecule type" value="Genomic_DNA"/>
</dbReference>
<keyword evidence="2" id="KW-1185">Reference proteome</keyword>
<dbReference type="OrthoDB" id="323575at2759"/>
<dbReference type="Proteomes" id="UP000683925">
    <property type="component" value="Unassembled WGS sequence"/>
</dbReference>